<evidence type="ECO:0000256" key="4">
    <source>
        <dbReference type="ARBA" id="ARBA00023157"/>
    </source>
</evidence>
<organism evidence="8 9">
    <name type="scientific">Sitophilus oryzae</name>
    <name type="common">Rice weevil</name>
    <name type="synonym">Curculio oryzae</name>
    <dbReference type="NCBI Taxonomy" id="7048"/>
    <lineage>
        <taxon>Eukaryota</taxon>
        <taxon>Metazoa</taxon>
        <taxon>Ecdysozoa</taxon>
        <taxon>Arthropoda</taxon>
        <taxon>Hexapoda</taxon>
        <taxon>Insecta</taxon>
        <taxon>Pterygota</taxon>
        <taxon>Neoptera</taxon>
        <taxon>Endopterygota</taxon>
        <taxon>Coleoptera</taxon>
        <taxon>Polyphaga</taxon>
        <taxon>Cucujiformia</taxon>
        <taxon>Curculionidae</taxon>
        <taxon>Dryophthorinae</taxon>
        <taxon>Sitophilus</taxon>
    </lineage>
</organism>
<evidence type="ECO:0000256" key="3">
    <source>
        <dbReference type="ARBA" id="ARBA00022737"/>
    </source>
</evidence>
<dbReference type="AlphaFoldDB" id="A0A6J2XV17"/>
<dbReference type="PROSITE" id="PS50940">
    <property type="entry name" value="CHIT_BIND_II"/>
    <property type="match status" value="1"/>
</dbReference>
<evidence type="ECO:0000313" key="8">
    <source>
        <dbReference type="Proteomes" id="UP000504635"/>
    </source>
</evidence>
<dbReference type="SMART" id="SM00494">
    <property type="entry name" value="ChtBD2"/>
    <property type="match status" value="1"/>
</dbReference>
<dbReference type="SUPFAM" id="SSF57625">
    <property type="entry name" value="Invertebrate chitin-binding proteins"/>
    <property type="match status" value="1"/>
</dbReference>
<dbReference type="PANTHER" id="PTHR23301:SF0">
    <property type="entry name" value="CHITIN-BINDING TYPE-2 DOMAIN-CONTAINING PROTEIN-RELATED"/>
    <property type="match status" value="1"/>
</dbReference>
<dbReference type="GO" id="GO:0005576">
    <property type="term" value="C:extracellular region"/>
    <property type="evidence" value="ECO:0007669"/>
    <property type="project" value="InterPro"/>
</dbReference>
<proteinExistence type="predicted"/>
<feature type="signal peptide" evidence="6">
    <location>
        <begin position="1"/>
        <end position="24"/>
    </location>
</feature>
<dbReference type="Pfam" id="PF01607">
    <property type="entry name" value="CBM_14"/>
    <property type="match status" value="1"/>
</dbReference>
<protein>
    <submittedName>
        <fullName evidence="9">Protein obstructor-E-like</fullName>
    </submittedName>
</protein>
<dbReference type="RefSeq" id="XP_030754610.1">
    <property type="nucleotide sequence ID" value="XM_030898750.1"/>
</dbReference>
<keyword evidence="3" id="KW-0677">Repeat</keyword>
<evidence type="ECO:0000313" key="9">
    <source>
        <dbReference type="RefSeq" id="XP_030754610.1"/>
    </source>
</evidence>
<reference evidence="9" key="1">
    <citation type="submission" date="2025-08" db="UniProtKB">
        <authorList>
            <consortium name="RefSeq"/>
        </authorList>
    </citation>
    <scope>IDENTIFICATION</scope>
    <source>
        <tissue evidence="9">Gonads</tissue>
    </source>
</reference>
<dbReference type="GeneID" id="115881314"/>
<dbReference type="InterPro" id="IPR051940">
    <property type="entry name" value="Chitin_bind-dev_reg"/>
</dbReference>
<dbReference type="Gene3D" id="2.170.140.10">
    <property type="entry name" value="Chitin binding domain"/>
    <property type="match status" value="1"/>
</dbReference>
<evidence type="ECO:0000259" key="7">
    <source>
        <dbReference type="PROSITE" id="PS50940"/>
    </source>
</evidence>
<feature type="domain" description="Chitin-binding type-2" evidence="7">
    <location>
        <begin position="26"/>
        <end position="84"/>
    </location>
</feature>
<accession>A0A6J2XV17</accession>
<keyword evidence="2 6" id="KW-0732">Signal</keyword>
<keyword evidence="4" id="KW-1015">Disulfide bond</keyword>
<feature type="chain" id="PRO_5027022243" evidence="6">
    <location>
        <begin position="25"/>
        <end position="108"/>
    </location>
</feature>
<dbReference type="GO" id="GO:0008061">
    <property type="term" value="F:chitin binding"/>
    <property type="evidence" value="ECO:0007669"/>
    <property type="project" value="UniProtKB-KW"/>
</dbReference>
<name>A0A6J2XV17_SITOR</name>
<dbReference type="Proteomes" id="UP000504635">
    <property type="component" value="Unplaced"/>
</dbReference>
<keyword evidence="5" id="KW-0325">Glycoprotein</keyword>
<dbReference type="InterPro" id="IPR036508">
    <property type="entry name" value="Chitin-bd_dom_sf"/>
</dbReference>
<dbReference type="InterPro" id="IPR002557">
    <property type="entry name" value="Chitin-bd_dom"/>
</dbReference>
<gene>
    <name evidence="9" type="primary">LOC115881314</name>
</gene>
<dbReference type="InParanoid" id="A0A6J2XV17"/>
<evidence type="ECO:0000256" key="6">
    <source>
        <dbReference type="SAM" id="SignalP"/>
    </source>
</evidence>
<keyword evidence="1" id="KW-0147">Chitin-binding</keyword>
<sequence>MSRVLHTFLVYIFKICMSISGGQSQAYKCPAKDGQYEDSRQCDKYWECVEGEAKPKLCPDGLVFDPLIRKRNKCDQPFNVECGDRTELQLHNRKDHAPGETDSLPMKI</sequence>
<keyword evidence="8" id="KW-1185">Reference proteome</keyword>
<dbReference type="KEGG" id="soy:115881314"/>
<evidence type="ECO:0000256" key="2">
    <source>
        <dbReference type="ARBA" id="ARBA00022729"/>
    </source>
</evidence>
<evidence type="ECO:0000256" key="1">
    <source>
        <dbReference type="ARBA" id="ARBA00022669"/>
    </source>
</evidence>
<dbReference type="PANTHER" id="PTHR23301">
    <property type="entry name" value="CHITIN BINDING PERITROPHIN-A"/>
    <property type="match status" value="1"/>
</dbReference>
<evidence type="ECO:0000256" key="5">
    <source>
        <dbReference type="ARBA" id="ARBA00023180"/>
    </source>
</evidence>
<dbReference type="OrthoDB" id="439917at2759"/>